<reference evidence="3 4" key="1">
    <citation type="submission" date="2018-01" db="EMBL/GenBank/DDBJ databases">
        <title>Genome characterization of the sugarcane-associated fungus Trichoderma ghanense CCMA-1212 and their application in lignocelulose bioconversion.</title>
        <authorList>
            <person name="Steindorff A.S."/>
            <person name="Mendes T.D."/>
            <person name="Vilela E.S.D."/>
            <person name="Rodrigues D.S."/>
            <person name="Formighieri E.F."/>
            <person name="Melo I.S."/>
            <person name="Favaro L.C.L."/>
        </authorList>
    </citation>
    <scope>NUCLEOTIDE SEQUENCE [LARGE SCALE GENOMIC DNA]</scope>
    <source>
        <strain evidence="3 4">CCMA-1212</strain>
    </source>
</reference>
<name>A0ABY2GR88_9HYPO</name>
<dbReference type="GeneID" id="300581928"/>
<feature type="domain" description="Retrovirus-related Pol polyprotein from transposon TNT 1-94-like beta-barrel" evidence="2">
    <location>
        <begin position="25"/>
        <end position="105"/>
    </location>
</feature>
<organism evidence="3 4">
    <name type="scientific">Trichoderma ghanense</name>
    <dbReference type="NCBI Taxonomy" id="65468"/>
    <lineage>
        <taxon>Eukaryota</taxon>
        <taxon>Fungi</taxon>
        <taxon>Dikarya</taxon>
        <taxon>Ascomycota</taxon>
        <taxon>Pezizomycotina</taxon>
        <taxon>Sordariomycetes</taxon>
        <taxon>Hypocreomycetidae</taxon>
        <taxon>Hypocreales</taxon>
        <taxon>Hypocreaceae</taxon>
        <taxon>Trichoderma</taxon>
    </lineage>
</organism>
<dbReference type="EMBL" id="PPTA01000026">
    <property type="protein sequence ID" value="TFA97824.1"/>
    <property type="molecule type" value="Genomic_DNA"/>
</dbReference>
<comment type="caution">
    <text evidence="3">The sequence shown here is derived from an EMBL/GenBank/DDBJ whole genome shotgun (WGS) entry which is preliminary data.</text>
</comment>
<dbReference type="PANTHER" id="PTHR40628">
    <property type="entry name" value="CHROMO DOMAIN-CONTAINING PROTEIN"/>
    <property type="match status" value="1"/>
</dbReference>
<protein>
    <recommendedName>
        <fullName evidence="2">Retrovirus-related Pol polyprotein from transposon TNT 1-94-like beta-barrel domain-containing protein</fullName>
    </recommendedName>
</protein>
<keyword evidence="4" id="KW-1185">Reference proteome</keyword>
<evidence type="ECO:0000259" key="2">
    <source>
        <dbReference type="Pfam" id="PF22936"/>
    </source>
</evidence>
<proteinExistence type="predicted"/>
<feature type="compositionally biased region" description="Acidic residues" evidence="1">
    <location>
        <begin position="255"/>
        <end position="283"/>
    </location>
</feature>
<dbReference type="RefSeq" id="XP_073554026.1">
    <property type="nucleotide sequence ID" value="XM_073707478.1"/>
</dbReference>
<dbReference type="Proteomes" id="UP001642720">
    <property type="component" value="Unassembled WGS sequence"/>
</dbReference>
<sequence length="338" mass="38305">MTRKSWIGTAIMAWQDSPEGLSPDWVFSNNSNVHACNDRKWFTEFTPFSSTVRSAVLTSSTSRVEGVGSVDLPVKRSPNLRGPGAHHVIRLTNVLYIPSSVSNIVGMPIFQGDAAGYAILDTPNSSGKLTDRDGKSIAYFSPGGVLFCLRLSGPPIGPRLAPSKFEPDVAYCLSIRWPEEERERWEAHCRPTTTDMQQRQTSTAQPYTAEEKAWLKKHYGGEFKFLILHNLSIYDEEDRAEGRAIVRSLMKRDEGEDDDGAEGDPSEEEDEDDEEEAGEDENDFERHLADYHFSDQELRWIKKYYRDSATFMYSFGLKFYDDEDCEDAKAIVRAFLSH</sequence>
<feature type="region of interest" description="Disordered" evidence="1">
    <location>
        <begin position="249"/>
        <end position="284"/>
    </location>
</feature>
<dbReference type="PANTHER" id="PTHR40628:SF1">
    <property type="entry name" value="CHROMO DOMAIN-CONTAINING PROTEIN"/>
    <property type="match status" value="1"/>
</dbReference>
<evidence type="ECO:0000313" key="3">
    <source>
        <dbReference type="EMBL" id="TFA97824.1"/>
    </source>
</evidence>
<dbReference type="Pfam" id="PF22936">
    <property type="entry name" value="Pol_BBD"/>
    <property type="match status" value="1"/>
</dbReference>
<dbReference type="InterPro" id="IPR054722">
    <property type="entry name" value="PolX-like_BBD"/>
</dbReference>
<evidence type="ECO:0000313" key="4">
    <source>
        <dbReference type="Proteomes" id="UP001642720"/>
    </source>
</evidence>
<gene>
    <name evidence="3" type="ORF">CCMA1212_010432</name>
</gene>
<accession>A0ABY2GR88</accession>
<evidence type="ECO:0000256" key="1">
    <source>
        <dbReference type="SAM" id="MobiDB-lite"/>
    </source>
</evidence>